<evidence type="ECO:0000313" key="2">
    <source>
        <dbReference type="Proteomes" id="UP001160148"/>
    </source>
</evidence>
<dbReference type="EMBL" id="CARXXK010000001">
    <property type="protein sequence ID" value="CAI6352328.1"/>
    <property type="molecule type" value="Genomic_DNA"/>
</dbReference>
<comment type="caution">
    <text evidence="1">The sequence shown here is derived from an EMBL/GenBank/DDBJ whole genome shotgun (WGS) entry which is preliminary data.</text>
</comment>
<accession>A0AAV0W8Z2</accession>
<protein>
    <submittedName>
        <fullName evidence="1">Uncharacterized protein</fullName>
    </submittedName>
</protein>
<dbReference type="Proteomes" id="UP001160148">
    <property type="component" value="Unassembled WGS sequence"/>
</dbReference>
<keyword evidence="2" id="KW-1185">Reference proteome</keyword>
<name>A0AAV0W8Z2_9HEMI</name>
<dbReference type="AlphaFoldDB" id="A0AAV0W8Z2"/>
<proteinExistence type="predicted"/>
<evidence type="ECO:0000313" key="1">
    <source>
        <dbReference type="EMBL" id="CAI6352328.1"/>
    </source>
</evidence>
<sequence>MSNHPRVLAIAASNSFKLLLDCGLYFFNDDDDNDNDEDLTCEKEVPIRIKNYIENVVVQNIILIRLNKEKCFRLGPLLTLFSFVLHNKKIVNFK</sequence>
<organism evidence="1 2">
    <name type="scientific">Macrosiphum euphorbiae</name>
    <name type="common">potato aphid</name>
    <dbReference type="NCBI Taxonomy" id="13131"/>
    <lineage>
        <taxon>Eukaryota</taxon>
        <taxon>Metazoa</taxon>
        <taxon>Ecdysozoa</taxon>
        <taxon>Arthropoda</taxon>
        <taxon>Hexapoda</taxon>
        <taxon>Insecta</taxon>
        <taxon>Pterygota</taxon>
        <taxon>Neoptera</taxon>
        <taxon>Paraneoptera</taxon>
        <taxon>Hemiptera</taxon>
        <taxon>Sternorrhyncha</taxon>
        <taxon>Aphidomorpha</taxon>
        <taxon>Aphidoidea</taxon>
        <taxon>Aphididae</taxon>
        <taxon>Macrosiphini</taxon>
        <taxon>Macrosiphum</taxon>
    </lineage>
</organism>
<reference evidence="1 2" key="1">
    <citation type="submission" date="2023-01" db="EMBL/GenBank/DDBJ databases">
        <authorList>
            <person name="Whitehead M."/>
        </authorList>
    </citation>
    <scope>NUCLEOTIDE SEQUENCE [LARGE SCALE GENOMIC DNA]</scope>
</reference>
<gene>
    <name evidence="1" type="ORF">MEUPH1_LOCUS8585</name>
</gene>